<proteinExistence type="predicted"/>
<evidence type="ECO:0000256" key="1">
    <source>
        <dbReference type="ARBA" id="ARBA00004141"/>
    </source>
</evidence>
<dbReference type="EMBL" id="MLYV02000468">
    <property type="protein sequence ID" value="PSR93813.1"/>
    <property type="molecule type" value="Genomic_DNA"/>
</dbReference>
<keyword evidence="2 5" id="KW-0812">Transmembrane</keyword>
<comment type="caution">
    <text evidence="6">The sequence shown here is derived from an EMBL/GenBank/DDBJ whole genome shotgun (WGS) entry which is preliminary data.</text>
</comment>
<dbReference type="InterPro" id="IPR007203">
    <property type="entry name" value="ORMDL"/>
</dbReference>
<feature type="transmembrane region" description="Helical" evidence="5">
    <location>
        <begin position="184"/>
        <end position="202"/>
    </location>
</feature>
<comment type="subcellular location">
    <subcellularLocation>
        <location evidence="1">Membrane</location>
        <topology evidence="1">Multi-pass membrane protein</topology>
    </subcellularLocation>
</comment>
<keyword evidence="3 5" id="KW-1133">Transmembrane helix</keyword>
<evidence type="ECO:0000256" key="4">
    <source>
        <dbReference type="ARBA" id="ARBA00023136"/>
    </source>
</evidence>
<dbReference type="GO" id="GO:0005789">
    <property type="term" value="C:endoplasmic reticulum membrane"/>
    <property type="evidence" value="ECO:0007669"/>
    <property type="project" value="InterPro"/>
</dbReference>
<dbReference type="STRING" id="98765.A0A2R6PN44"/>
<dbReference type="Pfam" id="PF04061">
    <property type="entry name" value="ORMDL"/>
    <property type="match status" value="1"/>
</dbReference>
<dbReference type="OrthoDB" id="1932233at2759"/>
<feature type="transmembrane region" description="Helical" evidence="5">
    <location>
        <begin position="83"/>
        <end position="102"/>
    </location>
</feature>
<evidence type="ECO:0008006" key="8">
    <source>
        <dbReference type="Google" id="ProtNLM"/>
    </source>
</evidence>
<keyword evidence="7" id="KW-1185">Reference proteome</keyword>
<evidence type="ECO:0000256" key="5">
    <source>
        <dbReference type="SAM" id="Phobius"/>
    </source>
</evidence>
<organism evidence="6 7">
    <name type="scientific">Hermanssonia centrifuga</name>
    <dbReference type="NCBI Taxonomy" id="98765"/>
    <lineage>
        <taxon>Eukaryota</taxon>
        <taxon>Fungi</taxon>
        <taxon>Dikarya</taxon>
        <taxon>Basidiomycota</taxon>
        <taxon>Agaricomycotina</taxon>
        <taxon>Agaricomycetes</taxon>
        <taxon>Polyporales</taxon>
        <taxon>Meruliaceae</taxon>
        <taxon>Hermanssonia</taxon>
    </lineage>
</organism>
<evidence type="ECO:0000313" key="6">
    <source>
        <dbReference type="EMBL" id="PSR93813.1"/>
    </source>
</evidence>
<reference evidence="6 7" key="1">
    <citation type="submission" date="2018-02" db="EMBL/GenBank/DDBJ databases">
        <title>Genome sequence of the basidiomycete white-rot fungus Phlebia centrifuga.</title>
        <authorList>
            <person name="Granchi Z."/>
            <person name="Peng M."/>
            <person name="de Vries R.P."/>
            <person name="Hilden K."/>
            <person name="Makela M.R."/>
            <person name="Grigoriev I."/>
            <person name="Riley R."/>
        </authorList>
    </citation>
    <scope>NUCLEOTIDE SEQUENCE [LARGE SCALE GENOMIC DNA]</scope>
    <source>
        <strain evidence="6 7">FBCC195</strain>
    </source>
</reference>
<gene>
    <name evidence="6" type="ORF">PHLCEN_2v4708</name>
</gene>
<feature type="transmembrane region" description="Helical" evidence="5">
    <location>
        <begin position="108"/>
        <end position="128"/>
    </location>
</feature>
<dbReference type="Proteomes" id="UP000186601">
    <property type="component" value="Unassembled WGS sequence"/>
</dbReference>
<keyword evidence="4 5" id="KW-0472">Membrane</keyword>
<dbReference type="AlphaFoldDB" id="A0A2R6PN44"/>
<protein>
    <recommendedName>
        <fullName evidence="8">Orm1 type endoplasmic reticulum protein</fullName>
    </recommendedName>
</protein>
<accession>A0A2R6PN44</accession>
<dbReference type="PANTHER" id="PTHR12665">
    <property type="entry name" value="ORMDL PROTEINS"/>
    <property type="match status" value="1"/>
</dbReference>
<name>A0A2R6PN44_9APHY</name>
<evidence type="ECO:0000256" key="2">
    <source>
        <dbReference type="ARBA" id="ARBA00022692"/>
    </source>
</evidence>
<sequence length="253" mass="28312">MSGMLSSPVLGVPSLSIETSPSELKVRVGRQRSSSIVKVETVGEDSQEEGLDQSVYDNVNAEWVNRKGKCILRFLSLTLPKSAWLIHPVLIIAGKIVIDTIPGMRQELSWTLVNLIYLGFSYLMFHYVTGIPFQSDLHGGAYDDLTLWEQIDQGAHYTPAKKWLFIVPIILFLASTHYTNYNPWLFAVNLSALVFVLIAKLPQLHRQRVRFMVEDEASGVTTPISAHFPRSGSSTPTLLDNLPPIRITEAQFS</sequence>
<evidence type="ECO:0000256" key="3">
    <source>
        <dbReference type="ARBA" id="ARBA00022989"/>
    </source>
</evidence>
<evidence type="ECO:0000313" key="7">
    <source>
        <dbReference type="Proteomes" id="UP000186601"/>
    </source>
</evidence>